<sequence>MLLVAVTACADDGNDPAAPGTSAPSTPATTTSSSTPPSESEIASEAASAMVRQYFKTVGLVRQDPKRPASDLDTVASSTQLLAQKNLLKRQRADGLHQTGITKVVKLNVQSVSLDDPATAVIDVCWDVSGVDVIDRSSNSVVTPDRKDVGWTRFTVTNGKWKTAPTDGWRVSGGSDLEKEPCVGS</sequence>
<dbReference type="EMBL" id="JBHSKD010000002">
    <property type="protein sequence ID" value="MFC5175088.1"/>
    <property type="molecule type" value="Genomic_DNA"/>
</dbReference>
<accession>A0ABW0BDL0</accession>
<feature type="region of interest" description="Disordered" evidence="1">
    <location>
        <begin position="165"/>
        <end position="185"/>
    </location>
</feature>
<evidence type="ECO:0000256" key="1">
    <source>
        <dbReference type="SAM" id="MobiDB-lite"/>
    </source>
</evidence>
<gene>
    <name evidence="2" type="ORF">ACFPGP_00300</name>
</gene>
<reference evidence="3" key="1">
    <citation type="journal article" date="2019" name="Int. J. Syst. Evol. Microbiol.">
        <title>The Global Catalogue of Microorganisms (GCM) 10K type strain sequencing project: providing services to taxonomists for standard genome sequencing and annotation.</title>
        <authorList>
            <consortium name="The Broad Institute Genomics Platform"/>
            <consortium name="The Broad Institute Genome Sequencing Center for Infectious Disease"/>
            <person name="Wu L."/>
            <person name="Ma J."/>
        </authorList>
    </citation>
    <scope>NUCLEOTIDE SEQUENCE [LARGE SCALE GENOMIC DNA]</scope>
    <source>
        <strain evidence="3">DFY41</strain>
    </source>
</reference>
<organism evidence="2 3">
    <name type="scientific">Nocardioides taihuensis</name>
    <dbReference type="NCBI Taxonomy" id="1835606"/>
    <lineage>
        <taxon>Bacteria</taxon>
        <taxon>Bacillati</taxon>
        <taxon>Actinomycetota</taxon>
        <taxon>Actinomycetes</taxon>
        <taxon>Propionibacteriales</taxon>
        <taxon>Nocardioidaceae</taxon>
        <taxon>Nocardioides</taxon>
    </lineage>
</organism>
<protein>
    <recommendedName>
        <fullName evidence="4">Nuclear transport factor 2 family protein</fullName>
    </recommendedName>
</protein>
<feature type="compositionally biased region" description="Basic and acidic residues" evidence="1">
    <location>
        <begin position="176"/>
        <end position="185"/>
    </location>
</feature>
<dbReference type="Proteomes" id="UP001596087">
    <property type="component" value="Unassembled WGS sequence"/>
</dbReference>
<keyword evidence="3" id="KW-1185">Reference proteome</keyword>
<feature type="region of interest" description="Disordered" evidence="1">
    <location>
        <begin position="10"/>
        <end position="45"/>
    </location>
</feature>
<comment type="caution">
    <text evidence="2">The sequence shown here is derived from an EMBL/GenBank/DDBJ whole genome shotgun (WGS) entry which is preliminary data.</text>
</comment>
<evidence type="ECO:0000313" key="2">
    <source>
        <dbReference type="EMBL" id="MFC5175088.1"/>
    </source>
</evidence>
<dbReference type="RefSeq" id="WP_378585322.1">
    <property type="nucleotide sequence ID" value="NZ_JBHSKD010000002.1"/>
</dbReference>
<evidence type="ECO:0000313" key="3">
    <source>
        <dbReference type="Proteomes" id="UP001596087"/>
    </source>
</evidence>
<proteinExistence type="predicted"/>
<evidence type="ECO:0008006" key="4">
    <source>
        <dbReference type="Google" id="ProtNLM"/>
    </source>
</evidence>
<name>A0ABW0BDL0_9ACTN</name>
<feature type="compositionally biased region" description="Low complexity" evidence="1">
    <location>
        <begin position="16"/>
        <end position="45"/>
    </location>
</feature>